<dbReference type="InterPro" id="IPR036047">
    <property type="entry name" value="F-box-like_dom_sf"/>
</dbReference>
<accession>A0ABR2ZV19</accession>
<dbReference type="SUPFAM" id="SSF52047">
    <property type="entry name" value="RNI-like"/>
    <property type="match status" value="1"/>
</dbReference>
<dbReference type="Gene3D" id="3.80.10.10">
    <property type="entry name" value="Ribonuclease Inhibitor"/>
    <property type="match status" value="1"/>
</dbReference>
<evidence type="ECO:0000259" key="1">
    <source>
        <dbReference type="PROSITE" id="PS50181"/>
    </source>
</evidence>
<dbReference type="Proteomes" id="UP001437256">
    <property type="component" value="Unassembled WGS sequence"/>
</dbReference>
<keyword evidence="3" id="KW-1185">Reference proteome</keyword>
<organism evidence="2 3">
    <name type="scientific">Marasmius tenuissimus</name>
    <dbReference type="NCBI Taxonomy" id="585030"/>
    <lineage>
        <taxon>Eukaryota</taxon>
        <taxon>Fungi</taxon>
        <taxon>Dikarya</taxon>
        <taxon>Basidiomycota</taxon>
        <taxon>Agaricomycotina</taxon>
        <taxon>Agaricomycetes</taxon>
        <taxon>Agaricomycetidae</taxon>
        <taxon>Agaricales</taxon>
        <taxon>Marasmiineae</taxon>
        <taxon>Marasmiaceae</taxon>
        <taxon>Marasmius</taxon>
    </lineage>
</organism>
<dbReference type="EMBL" id="JBBXMP010000066">
    <property type="protein sequence ID" value="KAL0064152.1"/>
    <property type="molecule type" value="Genomic_DNA"/>
</dbReference>
<proteinExistence type="predicted"/>
<evidence type="ECO:0000313" key="3">
    <source>
        <dbReference type="Proteomes" id="UP001437256"/>
    </source>
</evidence>
<reference evidence="2 3" key="1">
    <citation type="submission" date="2024-05" db="EMBL/GenBank/DDBJ databases">
        <title>A draft genome resource for the thread blight pathogen Marasmius tenuissimus strain MS-2.</title>
        <authorList>
            <person name="Yulfo-Soto G.E."/>
            <person name="Baruah I.K."/>
            <person name="Amoako-Attah I."/>
            <person name="Bukari Y."/>
            <person name="Meinhardt L.W."/>
            <person name="Bailey B.A."/>
            <person name="Cohen S.P."/>
        </authorList>
    </citation>
    <scope>NUCLEOTIDE SEQUENCE [LARGE SCALE GENOMIC DNA]</scope>
    <source>
        <strain evidence="2 3">MS-2</strain>
    </source>
</reference>
<name>A0ABR2ZV19_9AGAR</name>
<sequence length="567" mass="63640">MSRFDSLLTRPSRSSEYRQLSQDPVSSRSRVAILRYQRELEQGIRDCQDEVDGYMARILMLRTKQAGFEREREKFASLLSPIHRMPSETLLEIFGYCCEQNLLSEEKIPVASAISMVCSRWRNVTVSSPRLWSSIKVPFAYHIPPEGLEADPDEADSHISDLMQLRGRLVQSYLERSKTSPLKVVLDFSWHPVYKFRSEHLLSLLSPSSERWEELEVLGDGEFYAWGKPNELDNPSFSLLKRLSLRIRAASGIDGVRKVLHKFGDCPVLTTVDLELPDCDDKIMLPWAQVRELRFSECTTTAAFSPLSSCTSLDSFTLRALHARNRVWPNEPVVLKTVKSLVLEAGDTPQGLNPSALDHLSIPSLSHLEITTSMAKYGDSTGDGGIIWWNWMDSEHIEAFIVRSSCNITFLRLQSVFYLTDAVIRLLVLMPKLERLEIDEIKEESTNHVVSPAFISRLDSMNDSSSETLFLPRLTDLKLAIHVEGLDQQALSHALMSRCTPLHKSSGSNGGGGDAICCLRSVDLGLMSTAGASGFVTEHLSSLHCLRNLGLNLRISHIAVGDFQANF</sequence>
<feature type="domain" description="F-box" evidence="1">
    <location>
        <begin position="79"/>
        <end position="135"/>
    </location>
</feature>
<dbReference type="Gene3D" id="1.20.1280.50">
    <property type="match status" value="1"/>
</dbReference>
<dbReference type="PROSITE" id="PS50181">
    <property type="entry name" value="FBOX"/>
    <property type="match status" value="1"/>
</dbReference>
<dbReference type="SUPFAM" id="SSF81383">
    <property type="entry name" value="F-box domain"/>
    <property type="match status" value="1"/>
</dbReference>
<dbReference type="InterPro" id="IPR001810">
    <property type="entry name" value="F-box_dom"/>
</dbReference>
<protein>
    <recommendedName>
        <fullName evidence="1">F-box domain-containing protein</fullName>
    </recommendedName>
</protein>
<dbReference type="InterPro" id="IPR032675">
    <property type="entry name" value="LRR_dom_sf"/>
</dbReference>
<comment type="caution">
    <text evidence="2">The sequence shown here is derived from an EMBL/GenBank/DDBJ whole genome shotgun (WGS) entry which is preliminary data.</text>
</comment>
<evidence type="ECO:0000313" key="2">
    <source>
        <dbReference type="EMBL" id="KAL0064152.1"/>
    </source>
</evidence>
<gene>
    <name evidence="2" type="ORF">AAF712_008874</name>
</gene>